<feature type="transmembrane region" description="Helical" evidence="9">
    <location>
        <begin position="247"/>
        <end position="267"/>
    </location>
</feature>
<sequence length="511" mass="55133">MTGTTSKTVPVRTMPPAVDNDDHDHDHSDVESLKAAALFHKALRMGRVEEKGIQPIPVEERTVTRFYNIFTIWASINSNILGEEIVYNENSITFGMLGPLVYGLSLRDSALIILFFCLFSTIGPAYLATFGPKTGMRQMIQARYSFGRYLVSIPVLLNLATLTGFMVIIFVVGGQCLSAVSSGHLSPDVGIVIIGILSLFISFCGFKVLHYYETYAFIPAIIAITIATGCGGSQLSKQAAPAAPATASAVLSFGMIVASYMIPWAAIASDLTTYFDPKVPSWRVFAYSYLGLVTPTILLMTLGAAIAGALPNVPEWSAAYGETAVGGVLAAMLSSAGGFGKFVVVILSLTLLGNTGGTMYAITLNFQTLIPGLIKIPRYAFAVVVTVIVIPTALRAQRDFFVNLENFVALIGYWSASFIGIVMVEHLVFRKGRYDSYDHAIWNVASELPLGIAAIAAGIICYALVVPCMAQAWWTGPIAKTTGDIGFEIAFVMSSAFYVPFRYLEKRLSGR</sequence>
<evidence type="ECO:0000313" key="11">
    <source>
        <dbReference type="Proteomes" id="UP000245910"/>
    </source>
</evidence>
<evidence type="ECO:0008006" key="12">
    <source>
        <dbReference type="Google" id="ProtNLM"/>
    </source>
</evidence>
<evidence type="ECO:0000256" key="7">
    <source>
        <dbReference type="PIRNR" id="PIRNR002744"/>
    </source>
</evidence>
<dbReference type="AlphaFoldDB" id="A0A2L2SPW8"/>
<feature type="transmembrane region" description="Helical" evidence="9">
    <location>
        <begin position="450"/>
        <end position="473"/>
    </location>
</feature>
<keyword evidence="6 7" id="KW-0472">Membrane</keyword>
<evidence type="ECO:0000256" key="1">
    <source>
        <dbReference type="ARBA" id="ARBA00004141"/>
    </source>
</evidence>
<feature type="transmembrane region" description="Helical" evidence="9">
    <location>
        <begin position="149"/>
        <end position="177"/>
    </location>
</feature>
<dbReference type="InterPro" id="IPR026030">
    <property type="entry name" value="Pur-cyt_permease_Fcy2/21/22"/>
</dbReference>
<dbReference type="Gene3D" id="1.10.4160.10">
    <property type="entry name" value="Hydantoin permease"/>
    <property type="match status" value="1"/>
</dbReference>
<dbReference type="Pfam" id="PF02133">
    <property type="entry name" value="Transp_cyt_pur"/>
    <property type="match status" value="1"/>
</dbReference>
<feature type="region of interest" description="Disordered" evidence="8">
    <location>
        <begin position="1"/>
        <end position="27"/>
    </location>
</feature>
<feature type="transmembrane region" description="Helical" evidence="9">
    <location>
        <begin position="189"/>
        <end position="209"/>
    </location>
</feature>
<proteinExistence type="inferred from homology"/>
<feature type="transmembrane region" description="Helical" evidence="9">
    <location>
        <begin position="342"/>
        <end position="364"/>
    </location>
</feature>
<feature type="transmembrane region" description="Helical" evidence="9">
    <location>
        <begin position="406"/>
        <end position="429"/>
    </location>
</feature>
<keyword evidence="4 9" id="KW-0812">Transmembrane</keyword>
<evidence type="ECO:0000256" key="6">
    <source>
        <dbReference type="ARBA" id="ARBA00023136"/>
    </source>
</evidence>
<name>A0A2L2SPW8_9HYPO</name>
<keyword evidence="3 7" id="KW-0813">Transport</keyword>
<dbReference type="PANTHER" id="PTHR31806:SF5">
    <property type="entry name" value="PURINE-CYTOSINE PERMEASE FCY21"/>
    <property type="match status" value="1"/>
</dbReference>
<dbReference type="InterPro" id="IPR001248">
    <property type="entry name" value="Pur-cyt_permease"/>
</dbReference>
<evidence type="ECO:0000256" key="3">
    <source>
        <dbReference type="ARBA" id="ARBA00022448"/>
    </source>
</evidence>
<feature type="transmembrane region" description="Helical" evidence="9">
    <location>
        <begin position="287"/>
        <end position="310"/>
    </location>
</feature>
<organism evidence="10 11">
    <name type="scientific">Fusarium venenatum</name>
    <dbReference type="NCBI Taxonomy" id="56646"/>
    <lineage>
        <taxon>Eukaryota</taxon>
        <taxon>Fungi</taxon>
        <taxon>Dikarya</taxon>
        <taxon>Ascomycota</taxon>
        <taxon>Pezizomycotina</taxon>
        <taxon>Sordariomycetes</taxon>
        <taxon>Hypocreomycetidae</taxon>
        <taxon>Hypocreales</taxon>
        <taxon>Nectriaceae</taxon>
        <taxon>Fusarium</taxon>
    </lineage>
</organism>
<evidence type="ECO:0000256" key="9">
    <source>
        <dbReference type="SAM" id="Phobius"/>
    </source>
</evidence>
<reference evidence="11" key="1">
    <citation type="submission" date="2014-10" db="EMBL/GenBank/DDBJ databases">
        <authorList>
            <person name="King R."/>
        </authorList>
    </citation>
    <scope>NUCLEOTIDE SEQUENCE [LARGE SCALE GENOMIC DNA]</scope>
    <source>
        <strain evidence="11">A3/5</strain>
    </source>
</reference>
<feature type="transmembrane region" description="Helical" evidence="9">
    <location>
        <begin position="110"/>
        <end position="129"/>
    </location>
</feature>
<dbReference type="Proteomes" id="UP000245910">
    <property type="component" value="Chromosome IIII"/>
</dbReference>
<accession>A0A2L2SPW8</accession>
<dbReference type="GO" id="GO:0022857">
    <property type="term" value="F:transmembrane transporter activity"/>
    <property type="evidence" value="ECO:0007669"/>
    <property type="project" value="InterPro"/>
</dbReference>
<comment type="subcellular location">
    <subcellularLocation>
        <location evidence="1">Membrane</location>
        <topology evidence="1">Multi-pass membrane protein</topology>
    </subcellularLocation>
</comment>
<dbReference type="STRING" id="56646.A0A2L2SPW8"/>
<dbReference type="GO" id="GO:0005886">
    <property type="term" value="C:plasma membrane"/>
    <property type="evidence" value="ECO:0007669"/>
    <property type="project" value="TreeGrafter"/>
</dbReference>
<evidence type="ECO:0000256" key="8">
    <source>
        <dbReference type="SAM" id="MobiDB-lite"/>
    </source>
</evidence>
<dbReference type="PANTHER" id="PTHR31806">
    <property type="entry name" value="PURINE-CYTOSINE PERMEASE FCY2-RELATED"/>
    <property type="match status" value="1"/>
</dbReference>
<dbReference type="EMBL" id="LN649232">
    <property type="protein sequence ID" value="CEI40016.1"/>
    <property type="molecule type" value="Genomic_DNA"/>
</dbReference>
<evidence type="ECO:0000256" key="4">
    <source>
        <dbReference type="ARBA" id="ARBA00022692"/>
    </source>
</evidence>
<feature type="transmembrane region" description="Helical" evidence="9">
    <location>
        <begin position="485"/>
        <end position="504"/>
    </location>
</feature>
<protein>
    <recommendedName>
        <fullName evidence="12">Purine-cytosine permease</fullName>
    </recommendedName>
</protein>
<evidence type="ECO:0000256" key="2">
    <source>
        <dbReference type="ARBA" id="ARBA00008974"/>
    </source>
</evidence>
<feature type="transmembrane region" description="Helical" evidence="9">
    <location>
        <begin position="376"/>
        <end position="394"/>
    </location>
</feature>
<comment type="similarity">
    <text evidence="2 7">Belongs to the purine-cytosine permease (2.A.39) family.</text>
</comment>
<dbReference type="PIRSF" id="PIRSF002744">
    <property type="entry name" value="Pur-cyt_permease"/>
    <property type="match status" value="1"/>
</dbReference>
<feature type="transmembrane region" description="Helical" evidence="9">
    <location>
        <begin position="215"/>
        <end position="235"/>
    </location>
</feature>
<evidence type="ECO:0000313" key="10">
    <source>
        <dbReference type="EMBL" id="CEI40016.1"/>
    </source>
</evidence>
<keyword evidence="5 9" id="KW-1133">Transmembrane helix</keyword>
<evidence type="ECO:0000256" key="5">
    <source>
        <dbReference type="ARBA" id="ARBA00022989"/>
    </source>
</evidence>
<keyword evidence="11" id="KW-1185">Reference proteome</keyword>